<dbReference type="PROSITE" id="PS51257">
    <property type="entry name" value="PROKAR_LIPOPROTEIN"/>
    <property type="match status" value="1"/>
</dbReference>
<dbReference type="GO" id="GO:0016787">
    <property type="term" value="F:hydrolase activity"/>
    <property type="evidence" value="ECO:0007669"/>
    <property type="project" value="UniProtKB-KW"/>
</dbReference>
<dbReference type="InterPro" id="IPR036705">
    <property type="entry name" value="Ribosyl_crysJ1_sf"/>
</dbReference>
<evidence type="ECO:0000313" key="2">
    <source>
        <dbReference type="Proteomes" id="UP000295438"/>
    </source>
</evidence>
<dbReference type="Gene3D" id="1.10.4080.10">
    <property type="entry name" value="ADP-ribosylation/Crystallin J1"/>
    <property type="match status" value="1"/>
</dbReference>
<dbReference type="SUPFAM" id="SSF101478">
    <property type="entry name" value="ADP-ribosylglycohydrolase"/>
    <property type="match status" value="1"/>
</dbReference>
<sequence>MQKPRLNKTSNFAIIFLLAITLLACEEKSIENISVTKNPQLNYSEYQAFGKEIQVSRAKYADQLYGFWLGQCIANWTGLITEMDKIGGEGKDGKGAGFYTRENWGGLDQPAIWEDTVPEYGRKIDFVLLGEDSIWGADDDTDIEYMYQYLTFQHQTTQLSPEQIRDGWLKHIYSDENTPFIGKDGKSPENYLWVSNQRAHDLMREGMLPPATGSPENNPDYEMIDAQLTTEIFGLFAPGRPDIALEIASLPIQTTARENAEWASQFYVVMHSLAATVDTTQSLKDQVFRLAKAARAYLPAESQVASMYDFVWESYQQGKPWEETRDSLHTLYQIQKKDGYEWYYKDPTCHGCFASGINFGAGLVSLFYGEGDLKETIKIGTLAGWDSDNPTATWGGLIGFLIGKEGVEKAFGQKLSNRFYIHRTRGGFPNDGVDTFENMAETGIMIVDRVVQERMNGGVDLENNRYLIPKN</sequence>
<dbReference type="Pfam" id="PF03747">
    <property type="entry name" value="ADP_ribosyl_GH"/>
    <property type="match status" value="1"/>
</dbReference>
<dbReference type="EMBL" id="SMUW01000035">
    <property type="protein sequence ID" value="TDK43418.1"/>
    <property type="molecule type" value="Genomic_DNA"/>
</dbReference>
<accession>A0A4R5UVX2</accession>
<dbReference type="RefSeq" id="WP_133391117.1">
    <property type="nucleotide sequence ID" value="NZ_SMUW01000035.1"/>
</dbReference>
<organism evidence="1 2">
    <name type="scientific">Algoriphagus formosus</name>
    <dbReference type="NCBI Taxonomy" id="2007308"/>
    <lineage>
        <taxon>Bacteria</taxon>
        <taxon>Pseudomonadati</taxon>
        <taxon>Bacteroidota</taxon>
        <taxon>Cytophagia</taxon>
        <taxon>Cytophagales</taxon>
        <taxon>Cyclobacteriaceae</taxon>
        <taxon>Algoriphagus</taxon>
    </lineage>
</organism>
<keyword evidence="1" id="KW-0378">Hydrolase</keyword>
<gene>
    <name evidence="1" type="ORF">E1898_12475</name>
</gene>
<name>A0A4R5UVX2_9BACT</name>
<dbReference type="InterPro" id="IPR005502">
    <property type="entry name" value="Ribosyl_crysJ1"/>
</dbReference>
<proteinExistence type="predicted"/>
<reference evidence="1 2" key="1">
    <citation type="submission" date="2019-03" db="EMBL/GenBank/DDBJ databases">
        <title>Algoriphagus aquimaris sp. nov., isolated form marine sediment in Pohang, Korea.</title>
        <authorList>
            <person name="Kim J."/>
            <person name="Yoon S.-H."/>
            <person name="Lee S.-S."/>
        </authorList>
    </citation>
    <scope>NUCLEOTIDE SEQUENCE [LARGE SCALE GENOMIC DNA]</scope>
    <source>
        <strain evidence="1 2">F21</strain>
    </source>
</reference>
<evidence type="ECO:0000313" key="1">
    <source>
        <dbReference type="EMBL" id="TDK43418.1"/>
    </source>
</evidence>
<keyword evidence="2" id="KW-1185">Reference proteome</keyword>
<dbReference type="Proteomes" id="UP000295438">
    <property type="component" value="Unassembled WGS sequence"/>
</dbReference>
<dbReference type="AlphaFoldDB" id="A0A4R5UVX2"/>
<comment type="caution">
    <text evidence="1">The sequence shown here is derived from an EMBL/GenBank/DDBJ whole genome shotgun (WGS) entry which is preliminary data.</text>
</comment>
<protein>
    <submittedName>
        <fullName evidence="1">ADP-ribosylglycohydrolase family protein</fullName>
    </submittedName>
</protein>